<organism evidence="2 3">
    <name type="scientific">Paenibacillus chartarius</name>
    <dbReference type="NCBI Taxonomy" id="747481"/>
    <lineage>
        <taxon>Bacteria</taxon>
        <taxon>Bacillati</taxon>
        <taxon>Bacillota</taxon>
        <taxon>Bacilli</taxon>
        <taxon>Bacillales</taxon>
        <taxon>Paenibacillaceae</taxon>
        <taxon>Paenibacillus</taxon>
    </lineage>
</organism>
<dbReference type="PANTHER" id="PTHR14097">
    <property type="entry name" value="OXIDOREDUCTASE HTATIP2"/>
    <property type="match status" value="1"/>
</dbReference>
<keyword evidence="3" id="KW-1185">Reference proteome</keyword>
<dbReference type="Proteomes" id="UP001589776">
    <property type="component" value="Unassembled WGS sequence"/>
</dbReference>
<reference evidence="2 3" key="1">
    <citation type="submission" date="2024-09" db="EMBL/GenBank/DDBJ databases">
        <authorList>
            <person name="Sun Q."/>
            <person name="Mori K."/>
        </authorList>
    </citation>
    <scope>NUCLEOTIDE SEQUENCE [LARGE SCALE GENOMIC DNA]</scope>
    <source>
        <strain evidence="2 3">CCM 7759</strain>
    </source>
</reference>
<feature type="domain" description="NAD(P)-binding" evidence="1">
    <location>
        <begin position="12"/>
        <end position="124"/>
    </location>
</feature>
<dbReference type="Pfam" id="PF13460">
    <property type="entry name" value="NAD_binding_10"/>
    <property type="match status" value="1"/>
</dbReference>
<evidence type="ECO:0000259" key="1">
    <source>
        <dbReference type="Pfam" id="PF13460"/>
    </source>
</evidence>
<protein>
    <submittedName>
        <fullName evidence="2">Oxidoreductase</fullName>
    </submittedName>
</protein>
<sequence length="225" mass="24158">MMTINRSALVAGATGLVGQELVRQLLAGGSCGKVIALVRRELAIEHPSLVQLRVDYERLEESAAGIDMKEADVYCALGTTIRTAGSQAAFRKVDYDYPLELGRLAKRQGAGQLLVVSSMGADARSRIFYSRVKGELEEALRGLGLPTLSLFRPSLLLGERAEFRLGERVGAVLSRGLSFAMAGPLARYKPIHARDVAAGMIAAARKAQPGCTVYLSDAIAELARR</sequence>
<proteinExistence type="predicted"/>
<dbReference type="SUPFAM" id="SSF51735">
    <property type="entry name" value="NAD(P)-binding Rossmann-fold domains"/>
    <property type="match status" value="1"/>
</dbReference>
<comment type="caution">
    <text evidence="2">The sequence shown here is derived from an EMBL/GenBank/DDBJ whole genome shotgun (WGS) entry which is preliminary data.</text>
</comment>
<dbReference type="RefSeq" id="WP_377471064.1">
    <property type="nucleotide sequence ID" value="NZ_JBHLWN010000060.1"/>
</dbReference>
<dbReference type="InterPro" id="IPR036291">
    <property type="entry name" value="NAD(P)-bd_dom_sf"/>
</dbReference>
<evidence type="ECO:0000313" key="2">
    <source>
        <dbReference type="EMBL" id="MFC0213739.1"/>
    </source>
</evidence>
<dbReference type="InterPro" id="IPR016040">
    <property type="entry name" value="NAD(P)-bd_dom"/>
</dbReference>
<accession>A0ABV6DM60</accession>
<dbReference type="CDD" id="cd05250">
    <property type="entry name" value="CC3_like_SDR_a"/>
    <property type="match status" value="1"/>
</dbReference>
<evidence type="ECO:0000313" key="3">
    <source>
        <dbReference type="Proteomes" id="UP001589776"/>
    </source>
</evidence>
<dbReference type="Gene3D" id="3.40.50.720">
    <property type="entry name" value="NAD(P)-binding Rossmann-like Domain"/>
    <property type="match status" value="1"/>
</dbReference>
<name>A0ABV6DM60_9BACL</name>
<gene>
    <name evidence="2" type="ORF">ACFFK0_14940</name>
</gene>
<dbReference type="EMBL" id="JBHLWN010000060">
    <property type="protein sequence ID" value="MFC0213739.1"/>
    <property type="molecule type" value="Genomic_DNA"/>
</dbReference>
<dbReference type="PANTHER" id="PTHR14097:SF7">
    <property type="entry name" value="OXIDOREDUCTASE HTATIP2"/>
    <property type="match status" value="1"/>
</dbReference>